<reference evidence="2 3" key="1">
    <citation type="submission" date="2016-01" db="EMBL/GenBank/DDBJ databases">
        <authorList>
            <person name="Mitreva M."/>
            <person name="Pepin K.H."/>
            <person name="Mihindukulasuriya K.A."/>
            <person name="Fulton R."/>
            <person name="Fronick C."/>
            <person name="O'Laughlin M."/>
            <person name="Miner T."/>
            <person name="Herter B."/>
            <person name="Rosa B.A."/>
            <person name="Cordes M."/>
            <person name="Tomlinson C."/>
            <person name="Wollam A."/>
            <person name="Palsikar V.B."/>
            <person name="Mardis E.R."/>
            <person name="Wilson R.K."/>
        </authorList>
    </citation>
    <scope>NUCLEOTIDE SEQUENCE [LARGE SCALE GENOMIC DNA]</scope>
    <source>
        <strain evidence="2 3">DNF00696</strain>
    </source>
</reference>
<proteinExistence type="predicted"/>
<name>A0AB34X0J4_9ACTO</name>
<dbReference type="EMBL" id="LSDN01000011">
    <property type="protein sequence ID" value="KXB81274.1"/>
    <property type="molecule type" value="Genomic_DNA"/>
</dbReference>
<feature type="region of interest" description="Disordered" evidence="1">
    <location>
        <begin position="1"/>
        <end position="51"/>
    </location>
</feature>
<feature type="compositionally biased region" description="Basic and acidic residues" evidence="1">
    <location>
        <begin position="30"/>
        <end position="49"/>
    </location>
</feature>
<evidence type="ECO:0000313" key="2">
    <source>
        <dbReference type="EMBL" id="KXB81274.1"/>
    </source>
</evidence>
<comment type="caution">
    <text evidence="2">The sequence shown here is derived from an EMBL/GenBank/DDBJ whole genome shotgun (WGS) entry which is preliminary data.</text>
</comment>
<dbReference type="RefSeq" id="WP_060920187.1">
    <property type="nucleotide sequence ID" value="NZ_KQ960682.1"/>
</dbReference>
<protein>
    <submittedName>
        <fullName evidence="2">Uncharacterized protein</fullName>
    </submittedName>
</protein>
<evidence type="ECO:0000256" key="1">
    <source>
        <dbReference type="SAM" id="MobiDB-lite"/>
    </source>
</evidence>
<accession>A0AB34X0J4</accession>
<evidence type="ECO:0000313" key="3">
    <source>
        <dbReference type="Proteomes" id="UP000070572"/>
    </source>
</evidence>
<organism evidence="2 3">
    <name type="scientific">Varibaculum cambriense</name>
    <dbReference type="NCBI Taxonomy" id="184870"/>
    <lineage>
        <taxon>Bacteria</taxon>
        <taxon>Bacillati</taxon>
        <taxon>Actinomycetota</taxon>
        <taxon>Actinomycetes</taxon>
        <taxon>Actinomycetales</taxon>
        <taxon>Actinomycetaceae</taxon>
        <taxon>Varibaculum</taxon>
    </lineage>
</organism>
<gene>
    <name evidence="2" type="ORF">HMPREF1862_00546</name>
</gene>
<dbReference type="AlphaFoldDB" id="A0AB34X0J4"/>
<dbReference type="Proteomes" id="UP000070572">
    <property type="component" value="Unassembled WGS sequence"/>
</dbReference>
<sequence>MDFPTNFFDQQGEPEETVPEVTPEPEVTEPEPKVEPKPKAKPKPKEKTYSKAALDNARRAGAKAASDYLALNEDARGVVRAVLGVKEDDAPRVAVAVAKTSARDVSALDLVVDIWGEENETNRLMQLLGASEEETKILKTILEHFDQKVSGGSTPQAVLKTANQVKELWADQIDAVKAAKELF</sequence>